<accession>A0AA97CTB5</accession>
<proteinExistence type="predicted"/>
<sequence>MRTPKIVLAVVAAAGLVVAVPTQAHAAPKCPTTVTASTSKAATVSALRNSCSQTGIDRLFRTAEAGAIPKGVYHGQTRPIGGPNDAASAAASAIWSGKHFYNGWLNNRVLGGEALSANVFYAPSTVDGKRVVRIDYARSGLGFAHDELRRLPNGVYVGYGFLGANKGVSFWVWK</sequence>
<feature type="signal peptide" evidence="1">
    <location>
        <begin position="1"/>
        <end position="26"/>
    </location>
</feature>
<dbReference type="RefSeq" id="WP_420041320.1">
    <property type="nucleotide sequence ID" value="NZ_CP128986.1"/>
</dbReference>
<reference evidence="2" key="1">
    <citation type="submission" date="2023-06" db="EMBL/GenBank/DDBJ databases">
        <title>Gordonia sp. nov. and Pseudochrobactrum sp. nov., two species isolated from the burying beetle Nicrophorus vespilloides.</title>
        <authorList>
            <person name="Poehlein A."/>
            <person name="Guzman J."/>
            <person name="Daniel R."/>
            <person name="Vilcinskas A."/>
        </authorList>
    </citation>
    <scope>NUCLEOTIDE SEQUENCE</scope>
    <source>
        <strain evidence="2">MP11Mi</strain>
    </source>
</reference>
<evidence type="ECO:0008006" key="3">
    <source>
        <dbReference type="Google" id="ProtNLM"/>
    </source>
</evidence>
<organism evidence="2">
    <name type="scientific">Gordonia sp. MP11Mi</name>
    <dbReference type="NCBI Taxonomy" id="3022769"/>
    <lineage>
        <taxon>Bacteria</taxon>
        <taxon>Bacillati</taxon>
        <taxon>Actinomycetota</taxon>
        <taxon>Actinomycetes</taxon>
        <taxon>Mycobacteriales</taxon>
        <taxon>Gordoniaceae</taxon>
        <taxon>Gordonia</taxon>
    </lineage>
</organism>
<gene>
    <name evidence="2" type="ORF">MP11Mi_11420</name>
</gene>
<dbReference type="EMBL" id="CP128986">
    <property type="protein sequence ID" value="WOC12060.1"/>
    <property type="molecule type" value="Genomic_DNA"/>
</dbReference>
<feature type="chain" id="PRO_5041686219" description="CAP domain-containing protein" evidence="1">
    <location>
        <begin position="27"/>
        <end position="174"/>
    </location>
</feature>
<protein>
    <recommendedName>
        <fullName evidence="3">CAP domain-containing protein</fullName>
    </recommendedName>
</protein>
<keyword evidence="1" id="KW-0732">Signal</keyword>
<evidence type="ECO:0000256" key="1">
    <source>
        <dbReference type="SAM" id="SignalP"/>
    </source>
</evidence>
<evidence type="ECO:0000313" key="2">
    <source>
        <dbReference type="EMBL" id="WOC12060.1"/>
    </source>
</evidence>
<dbReference type="AlphaFoldDB" id="A0AA97CTB5"/>
<name>A0AA97CTB5_9ACTN</name>